<name>A0A241NDB4_VIBAN</name>
<evidence type="ECO:0000313" key="4">
    <source>
        <dbReference type="Proteomes" id="UP000726136"/>
    </source>
</evidence>
<organism evidence="1 3">
    <name type="scientific">Vibrio anguillarum</name>
    <name type="common">Listonella anguillarum</name>
    <dbReference type="NCBI Taxonomy" id="55601"/>
    <lineage>
        <taxon>Bacteria</taxon>
        <taxon>Pseudomonadati</taxon>
        <taxon>Pseudomonadota</taxon>
        <taxon>Gammaproteobacteria</taxon>
        <taxon>Vibrionales</taxon>
        <taxon>Vibrionaceae</taxon>
        <taxon>Vibrio</taxon>
    </lineage>
</organism>
<evidence type="ECO:0000313" key="2">
    <source>
        <dbReference type="EMBL" id="MBF4376196.1"/>
    </source>
</evidence>
<protein>
    <submittedName>
        <fullName evidence="1">Uncharacterized protein</fullName>
    </submittedName>
</protein>
<dbReference type="Proteomes" id="UP000722957">
    <property type="component" value="Unassembled WGS sequence"/>
</dbReference>
<sequence>MLRVWFYELSFILVFITDIEDSMARYYVNKNQQANGDHEVHKQGCSYMPLEHNRTYLGEFASCGPAVTAAKKTYSKANGCYYCSEACHTG</sequence>
<reference evidence="3 4" key="1">
    <citation type="journal article" date="2021" name="PeerJ">
        <title>Analysis of 44 Vibrio anguillarum genomes reveals high genetic diversity.</title>
        <authorList>
            <person name="Hansen M.J."/>
            <person name="Dalsgaard I."/>
        </authorList>
    </citation>
    <scope>NUCLEOTIDE SEQUENCE [LARGE SCALE GENOMIC DNA]</scope>
    <source>
        <strain evidence="2 4">040915-1/1B</strain>
        <strain evidence="1 3">17-16730-2A</strain>
    </source>
</reference>
<dbReference type="Proteomes" id="UP000726136">
    <property type="component" value="Unassembled WGS sequence"/>
</dbReference>
<dbReference type="EMBL" id="RDPI01000620">
    <property type="protein sequence ID" value="MBF4376196.1"/>
    <property type="molecule type" value="Genomic_DNA"/>
</dbReference>
<proteinExistence type="predicted"/>
<gene>
    <name evidence="1" type="ORF">EAY07_19785</name>
    <name evidence="2" type="ORF">EAY46_24740</name>
</gene>
<keyword evidence="4" id="KW-1185">Reference proteome</keyword>
<comment type="caution">
    <text evidence="1">The sequence shown here is derived from an EMBL/GenBank/DDBJ whole genome shotgun (WGS) entry which is preliminary data.</text>
</comment>
<dbReference type="EMBL" id="RDOM01000118">
    <property type="protein sequence ID" value="MBF4274213.1"/>
    <property type="molecule type" value="Genomic_DNA"/>
</dbReference>
<dbReference type="AlphaFoldDB" id="A0A241NDB4"/>
<evidence type="ECO:0000313" key="1">
    <source>
        <dbReference type="EMBL" id="MBF4274213.1"/>
    </source>
</evidence>
<accession>A0A241NDB4</accession>
<evidence type="ECO:0000313" key="3">
    <source>
        <dbReference type="Proteomes" id="UP000722957"/>
    </source>
</evidence>